<gene>
    <name evidence="1" type="ORF">Rai3103_07015</name>
</gene>
<keyword evidence="2" id="KW-1185">Reference proteome</keyword>
<evidence type="ECO:0000313" key="1">
    <source>
        <dbReference type="EMBL" id="QGF25126.1"/>
    </source>
</evidence>
<organism evidence="1 2">
    <name type="scientific">Raineyella fluvialis</name>
    <dbReference type="NCBI Taxonomy" id="2662261"/>
    <lineage>
        <taxon>Bacteria</taxon>
        <taxon>Bacillati</taxon>
        <taxon>Actinomycetota</taxon>
        <taxon>Actinomycetes</taxon>
        <taxon>Propionibacteriales</taxon>
        <taxon>Propionibacteriaceae</taxon>
        <taxon>Raineyella</taxon>
    </lineage>
</organism>
<accession>A0A5Q2FLA2</accession>
<sequence length="89" mass="10121">MHIEHPVTDYATWHAAFDRFAAARSQAGVRAYTIRRPVDDDRYVSLDLEFDDREAAARFLRFLEEKIWAIPSNSPGLAGSPVTRILVTC</sequence>
<dbReference type="AlphaFoldDB" id="A0A5Q2FLA2"/>
<dbReference type="Proteomes" id="UP000386847">
    <property type="component" value="Chromosome"/>
</dbReference>
<dbReference type="KEGG" id="rain:Rai3103_07015"/>
<dbReference type="EMBL" id="CP045725">
    <property type="protein sequence ID" value="QGF25126.1"/>
    <property type="molecule type" value="Genomic_DNA"/>
</dbReference>
<reference evidence="1 2" key="1">
    <citation type="submission" date="2019-10" db="EMBL/GenBank/DDBJ databases">
        <title>Genomic analysis of Raineyella sp. CBA3103.</title>
        <authorList>
            <person name="Roh S.W."/>
        </authorList>
    </citation>
    <scope>NUCLEOTIDE SEQUENCE [LARGE SCALE GENOMIC DNA]</scope>
    <source>
        <strain evidence="1 2">CBA3103</strain>
    </source>
</reference>
<proteinExistence type="predicted"/>
<evidence type="ECO:0000313" key="2">
    <source>
        <dbReference type="Proteomes" id="UP000386847"/>
    </source>
</evidence>
<name>A0A5Q2FLA2_9ACTN</name>
<evidence type="ECO:0008006" key="3">
    <source>
        <dbReference type="Google" id="ProtNLM"/>
    </source>
</evidence>
<protein>
    <recommendedName>
        <fullName evidence="3">ABM domain-containing protein</fullName>
    </recommendedName>
</protein>